<evidence type="ECO:0000313" key="3">
    <source>
        <dbReference type="EMBL" id="QNF34660.1"/>
    </source>
</evidence>
<dbReference type="Gene3D" id="2.60.40.10">
    <property type="entry name" value="Immunoglobulins"/>
    <property type="match status" value="1"/>
</dbReference>
<dbReference type="Proteomes" id="UP000515237">
    <property type="component" value="Chromosome"/>
</dbReference>
<sequence length="1001" mass="105082">MSGLLLPLPHLYAQDELLGLTSVGGAQGAGTAFSIKSNGTNFNVQKTFTQSGYTPYDNLIKGPDGNFYGMTYQGGAYNDGTIFKMTSSGTITILLSLRSAETGSNPQGSLLLATDGNFYGMTYSGGTFGYGTVFKITPSGNFTLLRKFNGQIDGRYPQGSLVQGNDGNFYGMTYQGGSSNYGTIFKISATGAFTVIKHLDNTTGSYPQGSLVKANDGNFYGLTYQGGTNNYGTIFRITPNGNFTIRRHLDSSISGGYPQGSLVQGSNGSLYGITYQGGANGYGTIFRMALNGTFTVLHSLNYTTDGGYAQGNLIQGTDGNFYGTTYQGGTNSAGTIFKISANGKFTVLHNLDNINDGRYPRGGLVQGTGGNYYGMTSSGGPGDQGTVFRVTSSGSYSVLAHFPESSKGQAPLGSLIQAKNGNFYGLTSSGGTYGYGTLFRLCNDSYSTLHSFNSSTSGRNPQSSVVQGADGNFYGTTQDGGTSSYGTIFKITPGGTLTVLRNLSYATDGGNPTGSLIQSGTNLYGMTSTGGTEGYGTIFRISPSGTYTVLKHLENSTTGGRPRGSLIKGTDGNFYGMTYQGGAKSYGTIFKITPSGTLTVLRNLDYSNDGGYPYGDLVLGTDGNFYGMTNRGGLFSSGTIFKITAGGVYTVIHHLDFYNDGGQPTGSLIQGSDGSFYGLTPEGGYFSSGTIFKITASGTFMVIRQLDQETDGGKPLGSLVIRKANPMANAQSVTTVEETSKLITLTGSGSGTPLSYSIVTPPQNGTLSGGTGANRTYTPKTNFAGKDSFTFKVIWGCQESTVKTVSITVTNVNDAPVLAAIGDKNATVGFPLQFTALATDPDVGQNKIFSLISAPAGASINASSGKFSWTPATAGSYTFKIRVTDNGTPALFDEEAITVTVSAGIVRLASQESKSGESENANTLELYPNPVISTVTVNLPEPVTTLNTIINDAKGVKLLVNKHQQISPNQIQVNVQKLPAGLYLFHLQLNNKGETLKFIKQ</sequence>
<name>A0A7G7GBX6_9BACT</name>
<feature type="compositionally biased region" description="Polar residues" evidence="1">
    <location>
        <begin position="452"/>
        <end position="466"/>
    </location>
</feature>
<dbReference type="SUPFAM" id="SSF63829">
    <property type="entry name" value="Calcium-dependent phosphotriesterase"/>
    <property type="match status" value="2"/>
</dbReference>
<feature type="domain" description="Secretion system C-terminal sorting" evidence="2">
    <location>
        <begin position="926"/>
        <end position="999"/>
    </location>
</feature>
<reference evidence="3 4" key="1">
    <citation type="journal article" date="2018" name="Int. J. Syst. Evol. Microbiol.">
        <title>Adhaeribacter swui sp. nov., isolated from wet mud.</title>
        <authorList>
            <person name="Kim D.U."/>
            <person name="Kim K.W."/>
            <person name="Kang M.S."/>
            <person name="Kim J.Y."/>
            <person name="Jang J.H."/>
            <person name="Kim M.K."/>
        </authorList>
    </citation>
    <scope>NUCLEOTIDE SEQUENCE [LARGE SCALE GENOMIC DNA]</scope>
    <source>
        <strain evidence="3 4">KCTC 52873</strain>
    </source>
</reference>
<dbReference type="Pfam" id="PF17963">
    <property type="entry name" value="Big_9"/>
    <property type="match status" value="1"/>
</dbReference>
<dbReference type="InterPro" id="IPR015919">
    <property type="entry name" value="Cadherin-like_sf"/>
</dbReference>
<evidence type="ECO:0000313" key="4">
    <source>
        <dbReference type="Proteomes" id="UP000515237"/>
    </source>
</evidence>
<keyword evidence="4" id="KW-1185">Reference proteome</keyword>
<dbReference type="AlphaFoldDB" id="A0A7G7GBX6"/>
<dbReference type="CDD" id="cd11304">
    <property type="entry name" value="Cadherin_repeat"/>
    <property type="match status" value="1"/>
</dbReference>
<dbReference type="InterPro" id="IPR022519">
    <property type="entry name" value="Gloeo/Verruco_rpt"/>
</dbReference>
<evidence type="ECO:0000256" key="1">
    <source>
        <dbReference type="SAM" id="MobiDB-lite"/>
    </source>
</evidence>
<dbReference type="NCBIfam" id="TIGR03803">
    <property type="entry name" value="Gloeo_Verruco"/>
    <property type="match status" value="14"/>
</dbReference>
<dbReference type="Gene3D" id="2.60.40.3440">
    <property type="match status" value="1"/>
</dbReference>
<dbReference type="Pfam" id="PF05345">
    <property type="entry name" value="He_PIG"/>
    <property type="match status" value="1"/>
</dbReference>
<dbReference type="KEGG" id="aswu:HUW51_18710"/>
<dbReference type="GO" id="GO:0016020">
    <property type="term" value="C:membrane"/>
    <property type="evidence" value="ECO:0007669"/>
    <property type="project" value="InterPro"/>
</dbReference>
<evidence type="ECO:0000259" key="2">
    <source>
        <dbReference type="Pfam" id="PF18962"/>
    </source>
</evidence>
<organism evidence="3 4">
    <name type="scientific">Adhaeribacter swui</name>
    <dbReference type="NCBI Taxonomy" id="2086471"/>
    <lineage>
        <taxon>Bacteria</taxon>
        <taxon>Pseudomonadati</taxon>
        <taxon>Bacteroidota</taxon>
        <taxon>Cytophagia</taxon>
        <taxon>Cytophagales</taxon>
        <taxon>Hymenobacteraceae</taxon>
        <taxon>Adhaeribacter</taxon>
    </lineage>
</organism>
<feature type="region of interest" description="Disordered" evidence="1">
    <location>
        <begin position="452"/>
        <end position="472"/>
    </location>
</feature>
<dbReference type="GO" id="GO:0005509">
    <property type="term" value="F:calcium ion binding"/>
    <property type="evidence" value="ECO:0007669"/>
    <property type="project" value="InterPro"/>
</dbReference>
<dbReference type="NCBIfam" id="TIGR04183">
    <property type="entry name" value="Por_Secre_tail"/>
    <property type="match status" value="1"/>
</dbReference>
<dbReference type="InterPro" id="IPR013783">
    <property type="entry name" value="Ig-like_fold"/>
</dbReference>
<accession>A0A7G7GBX6</accession>
<proteinExistence type="predicted"/>
<dbReference type="Pfam" id="PF18962">
    <property type="entry name" value="Por_Secre_tail"/>
    <property type="match status" value="1"/>
</dbReference>
<gene>
    <name evidence="3" type="ORF">HUW51_18710</name>
</gene>
<dbReference type="SUPFAM" id="SSF49313">
    <property type="entry name" value="Cadherin-like"/>
    <property type="match status" value="1"/>
</dbReference>
<dbReference type="EMBL" id="CP055156">
    <property type="protein sequence ID" value="QNF34660.1"/>
    <property type="molecule type" value="Genomic_DNA"/>
</dbReference>
<dbReference type="InterPro" id="IPR026444">
    <property type="entry name" value="Secre_tail"/>
</dbReference>
<dbReference type="RefSeq" id="WP_185271155.1">
    <property type="nucleotide sequence ID" value="NZ_CP055156.1"/>
</dbReference>
<protein>
    <submittedName>
        <fullName evidence="3">Putative Ig domain-containing protein</fullName>
    </submittedName>
</protein>